<keyword evidence="4" id="KW-1185">Reference proteome</keyword>
<evidence type="ECO:0000313" key="4">
    <source>
        <dbReference type="Proteomes" id="UP000054078"/>
    </source>
</evidence>
<evidence type="ECO:0000259" key="2">
    <source>
        <dbReference type="PROSITE" id="PS51411"/>
    </source>
</evidence>
<dbReference type="NCBIfam" id="NF041131">
    <property type="entry name" value="RicT_YaaT_fam"/>
    <property type="match status" value="1"/>
</dbReference>
<feature type="compositionally biased region" description="Basic residues" evidence="1">
    <location>
        <begin position="406"/>
        <end position="415"/>
    </location>
</feature>
<evidence type="ECO:0000256" key="1">
    <source>
        <dbReference type="SAM" id="MobiDB-lite"/>
    </source>
</evidence>
<feature type="compositionally biased region" description="Low complexity" evidence="1">
    <location>
        <begin position="468"/>
        <end position="486"/>
    </location>
</feature>
<feature type="region of interest" description="Disordered" evidence="1">
    <location>
        <begin position="311"/>
        <end position="536"/>
    </location>
</feature>
<sequence>MPTVIPVKFKYAARDLWFDVAGTEALEGDHVICATERGHEIGLATADPREMSSEDLDRVTNHAQLRPVLRVASDEDLDHAEELAELGEKALPVFRRLVSQSGLDMKPVGVEYLFDGDKVVCYFSAEERVDFRQLVRDLSRELHERIDMRQIGVREEAAVVGGWGHCGQELCCTRFGLAFEPVSIRMAKEQDLPLNSTKISGACGRLMCCLRYEFEAYRDFKGRAPKRNAVIETPLGKAKIVEYDTPKEEICLRLENGKQVRVPLADMTASDAAVKKSKDLGCACRPDTVTRDVLERLQSPDVRMALAELDRANGVTPPEGFDDADLFVQPKRRRRRAGDGGDAAGGAEKRAGAGMPSSDAAGAEGEQQPTRRRHRKGRTARVELAAEEFEVTVTSGVEPDADAPKPTRRRRHHRVAGGAGAPAGAEGEQGQGRGAGAEKGAGAGAGQPQGGQQRRRTRHPGDRGGAGAAAQGGRPAPKHMAPAKPADGTAGQSAAGDGAAPKRRRRHRGGRGRRGGGEGGANGGSAGGSTPSPTGE</sequence>
<feature type="compositionally biased region" description="Gly residues" evidence="1">
    <location>
        <begin position="417"/>
        <end position="449"/>
    </location>
</feature>
<organism evidence="3 4">
    <name type="scientific">Tractidigestivibacter scatoligenes</name>
    <name type="common">Olsenella scatoligenes</name>
    <dbReference type="NCBI Taxonomy" id="1299998"/>
    <lineage>
        <taxon>Bacteria</taxon>
        <taxon>Bacillati</taxon>
        <taxon>Actinomycetota</taxon>
        <taxon>Coriobacteriia</taxon>
        <taxon>Coriobacteriales</taxon>
        <taxon>Atopobiaceae</taxon>
        <taxon>Tractidigestivibacter</taxon>
    </lineage>
</organism>
<feature type="compositionally biased region" description="Gly residues" evidence="1">
    <location>
        <begin position="517"/>
        <end position="527"/>
    </location>
</feature>
<dbReference type="EMBL" id="LOJF01000009">
    <property type="protein sequence ID" value="KUH58716.1"/>
    <property type="molecule type" value="Genomic_DNA"/>
</dbReference>
<dbReference type="InterPro" id="IPR047767">
    <property type="entry name" value="PSP1-like"/>
</dbReference>
<dbReference type="AlphaFoldDB" id="A0A100YW02"/>
<name>A0A100YW02_TRASO</name>
<dbReference type="STRING" id="1299998.AUL39_07055"/>
<gene>
    <name evidence="3" type="ORF">AUL39_07055</name>
</gene>
<dbReference type="Proteomes" id="UP000054078">
    <property type="component" value="Unassembled WGS sequence"/>
</dbReference>
<comment type="caution">
    <text evidence="3">The sequence shown here is derived from an EMBL/GenBank/DDBJ whole genome shotgun (WGS) entry which is preliminary data.</text>
</comment>
<dbReference type="Pfam" id="PF04468">
    <property type="entry name" value="PSP1"/>
    <property type="match status" value="1"/>
</dbReference>
<accession>A0A100YW02</accession>
<dbReference type="RefSeq" id="WP_059054861.1">
    <property type="nucleotide sequence ID" value="NZ_LOJF01000009.1"/>
</dbReference>
<dbReference type="InterPro" id="IPR007557">
    <property type="entry name" value="PSP1_C"/>
</dbReference>
<dbReference type="PANTHER" id="PTHR43830">
    <property type="entry name" value="PROTEIN PSP1"/>
    <property type="match status" value="1"/>
</dbReference>
<dbReference type="OrthoDB" id="9779344at2"/>
<feature type="compositionally biased region" description="Basic residues" evidence="1">
    <location>
        <begin position="370"/>
        <end position="379"/>
    </location>
</feature>
<dbReference type="PROSITE" id="PS51411">
    <property type="entry name" value="PSP1_C"/>
    <property type="match status" value="1"/>
</dbReference>
<feature type="domain" description="PSP1 C-terminal" evidence="2">
    <location>
        <begin position="66"/>
        <end position="151"/>
    </location>
</feature>
<evidence type="ECO:0000313" key="3">
    <source>
        <dbReference type="EMBL" id="KUH58716.1"/>
    </source>
</evidence>
<reference evidence="3 4" key="1">
    <citation type="submission" date="2015-12" db="EMBL/GenBank/DDBJ databases">
        <title>Draft Genome Sequence of Olsenella scatoligenes SK9K4T; a Producer of 3-Methylindole- (skatole) and 4-Methylphenol- (p-cresol) Isolated from Pig Feces.</title>
        <authorList>
            <person name="Li X."/>
            <person name="Borg B."/>
            <person name="Canibe N."/>
        </authorList>
    </citation>
    <scope>NUCLEOTIDE SEQUENCE [LARGE SCALE GENOMIC DNA]</scope>
    <source>
        <strain evidence="3 4">SK9K4</strain>
    </source>
</reference>
<dbReference type="GO" id="GO:0005737">
    <property type="term" value="C:cytoplasm"/>
    <property type="evidence" value="ECO:0007669"/>
    <property type="project" value="TreeGrafter"/>
</dbReference>
<proteinExistence type="predicted"/>
<dbReference type="PANTHER" id="PTHR43830:SF3">
    <property type="entry name" value="PROTEIN PSP1"/>
    <property type="match status" value="1"/>
</dbReference>
<protein>
    <recommendedName>
        <fullName evidence="2">PSP1 C-terminal domain-containing protein</fullName>
    </recommendedName>
</protein>
<feature type="compositionally biased region" description="Basic residues" evidence="1">
    <location>
        <begin position="501"/>
        <end position="514"/>
    </location>
</feature>